<protein>
    <submittedName>
        <fullName evidence="1">Uncharacterized protein</fullName>
    </submittedName>
</protein>
<evidence type="ECO:0000313" key="2">
    <source>
        <dbReference type="Proteomes" id="UP001066276"/>
    </source>
</evidence>
<dbReference type="AlphaFoldDB" id="A0AAV7NIQ2"/>
<evidence type="ECO:0000313" key="1">
    <source>
        <dbReference type="EMBL" id="KAJ1114982.1"/>
    </source>
</evidence>
<dbReference type="Proteomes" id="UP001066276">
    <property type="component" value="Chromosome 8"/>
</dbReference>
<proteinExistence type="predicted"/>
<dbReference type="EMBL" id="JANPWB010000012">
    <property type="protein sequence ID" value="KAJ1114982.1"/>
    <property type="molecule type" value="Genomic_DNA"/>
</dbReference>
<gene>
    <name evidence="1" type="ORF">NDU88_003211</name>
</gene>
<keyword evidence="2" id="KW-1185">Reference proteome</keyword>
<reference evidence="1" key="1">
    <citation type="journal article" date="2022" name="bioRxiv">
        <title>Sequencing and chromosome-scale assembly of the giantPleurodeles waltlgenome.</title>
        <authorList>
            <person name="Brown T."/>
            <person name="Elewa A."/>
            <person name="Iarovenko S."/>
            <person name="Subramanian E."/>
            <person name="Araus A.J."/>
            <person name="Petzold A."/>
            <person name="Susuki M."/>
            <person name="Suzuki K.-i.T."/>
            <person name="Hayashi T."/>
            <person name="Toyoda A."/>
            <person name="Oliveira C."/>
            <person name="Osipova E."/>
            <person name="Leigh N.D."/>
            <person name="Simon A."/>
            <person name="Yun M.H."/>
        </authorList>
    </citation>
    <scope>NUCLEOTIDE SEQUENCE</scope>
    <source>
        <strain evidence="1">20211129_DDA</strain>
        <tissue evidence="1">Liver</tissue>
    </source>
</reference>
<comment type="caution">
    <text evidence="1">The sequence shown here is derived from an EMBL/GenBank/DDBJ whole genome shotgun (WGS) entry which is preliminary data.</text>
</comment>
<name>A0AAV7NIQ2_PLEWA</name>
<accession>A0AAV7NIQ2</accession>
<sequence>MVGGQSGALELGACAAAGKTEALYPQLSFKREAHLALVEPNRAAVRRLCLQIGGSEFRLRRKARSSRPPLHPLHQCCQQFWG</sequence>
<organism evidence="1 2">
    <name type="scientific">Pleurodeles waltl</name>
    <name type="common">Iberian ribbed newt</name>
    <dbReference type="NCBI Taxonomy" id="8319"/>
    <lineage>
        <taxon>Eukaryota</taxon>
        <taxon>Metazoa</taxon>
        <taxon>Chordata</taxon>
        <taxon>Craniata</taxon>
        <taxon>Vertebrata</taxon>
        <taxon>Euteleostomi</taxon>
        <taxon>Amphibia</taxon>
        <taxon>Batrachia</taxon>
        <taxon>Caudata</taxon>
        <taxon>Salamandroidea</taxon>
        <taxon>Salamandridae</taxon>
        <taxon>Pleurodelinae</taxon>
        <taxon>Pleurodeles</taxon>
    </lineage>
</organism>